<gene>
    <name evidence="5" type="ORF">B0X71_17450</name>
</gene>
<keyword evidence="6" id="KW-1185">Reference proteome</keyword>
<proteinExistence type="predicted"/>
<evidence type="ECO:0000256" key="3">
    <source>
        <dbReference type="ARBA" id="ARBA00023052"/>
    </source>
</evidence>
<evidence type="ECO:0000256" key="2">
    <source>
        <dbReference type="ARBA" id="ARBA00023002"/>
    </source>
</evidence>
<dbReference type="OrthoDB" id="9766715at2"/>
<reference evidence="5 6" key="1">
    <citation type="submission" date="2017-02" db="EMBL/GenBank/DDBJ databases">
        <title>The complete genomic sequence of a novel cold adapted crude oil-degrading bacterium Planococcus qaidamina Y42.</title>
        <authorList>
            <person name="Yang R."/>
        </authorList>
    </citation>
    <scope>NUCLEOTIDE SEQUENCE [LARGE SCALE GENOMIC DNA]</scope>
    <source>
        <strain evidence="5 6">Y42</strain>
    </source>
</reference>
<dbReference type="KEGG" id="pmar:B0X71_17450"/>
<keyword evidence="3" id="KW-0786">Thiamine pyrophosphate</keyword>
<dbReference type="RefSeq" id="WP_077590612.1">
    <property type="nucleotide sequence ID" value="NZ_CP019640.1"/>
</dbReference>
<dbReference type="Gene3D" id="3.40.50.970">
    <property type="match status" value="1"/>
</dbReference>
<evidence type="ECO:0000313" key="5">
    <source>
        <dbReference type="EMBL" id="AQQ54712.1"/>
    </source>
</evidence>
<dbReference type="GO" id="GO:0006086">
    <property type="term" value="P:pyruvate decarboxylation to acetyl-CoA"/>
    <property type="evidence" value="ECO:0007669"/>
    <property type="project" value="TreeGrafter"/>
</dbReference>
<dbReference type="Pfam" id="PF00676">
    <property type="entry name" value="E1_dh"/>
    <property type="match status" value="1"/>
</dbReference>
<comment type="cofactor">
    <cofactor evidence="1">
        <name>thiamine diphosphate</name>
        <dbReference type="ChEBI" id="CHEBI:58937"/>
    </cofactor>
</comment>
<name>A0A1Q2L4C8_9BACL</name>
<dbReference type="PANTHER" id="PTHR11516">
    <property type="entry name" value="PYRUVATE DEHYDROGENASE E1 COMPONENT, ALPHA SUBUNIT BACTERIAL AND ORGANELLAR"/>
    <property type="match status" value="1"/>
</dbReference>
<keyword evidence="2" id="KW-0560">Oxidoreductase</keyword>
<dbReference type="EMBL" id="CP019640">
    <property type="protein sequence ID" value="AQQ54712.1"/>
    <property type="molecule type" value="Genomic_DNA"/>
</dbReference>
<dbReference type="InterPro" id="IPR029061">
    <property type="entry name" value="THDP-binding"/>
</dbReference>
<evidence type="ECO:0000313" key="6">
    <source>
        <dbReference type="Proteomes" id="UP000188184"/>
    </source>
</evidence>
<dbReference type="CDD" id="cd02000">
    <property type="entry name" value="TPP_E1_PDC_ADC_BCADC"/>
    <property type="match status" value="1"/>
</dbReference>
<dbReference type="InterPro" id="IPR050642">
    <property type="entry name" value="PDH_E1_Alpha_Subunit"/>
</dbReference>
<dbReference type="SUPFAM" id="SSF52518">
    <property type="entry name" value="Thiamin diphosphate-binding fold (THDP-binding)"/>
    <property type="match status" value="1"/>
</dbReference>
<accession>A0A1Q2L4C8</accession>
<evidence type="ECO:0000259" key="4">
    <source>
        <dbReference type="Pfam" id="PF00676"/>
    </source>
</evidence>
<sequence length="334" mass="37283">MAEIYKKEIQLKDYPKDVLLNFYRTMVKIRKFDENLIRLMQEGKVSGFYHSGIGSEGLSAGSIRENLRDEDYIYYNHRGCNQKIAKGVPLSKIYGDFLGTTEGTTKGLGAGIVHSADPARGVMGQAGTIGSQLGIGIGTAYASKFKGTDQVTVIYFGDGAASREMLHGSLNWAGLYNLPVIYICENNEYAISCHVSETHAVREHIADWAYGYGIPNCVVDGNDVLLMHEATKEAVERAKRGEGPTFIEAQTFRHRGHFEGDPYDYVDGELLKDWKENKDPIRNFVSRLLLDKVTDEQELKTIDQEVEQEILEAIKKAESAPQPEPGRIYEGLFA</sequence>
<evidence type="ECO:0000256" key="1">
    <source>
        <dbReference type="ARBA" id="ARBA00001964"/>
    </source>
</evidence>
<dbReference type="AlphaFoldDB" id="A0A1Q2L4C8"/>
<dbReference type="InterPro" id="IPR001017">
    <property type="entry name" value="DH_E1"/>
</dbReference>
<dbReference type="PANTHER" id="PTHR11516:SF60">
    <property type="entry name" value="PYRUVATE DEHYDROGENASE E1 COMPONENT SUBUNIT ALPHA"/>
    <property type="match status" value="1"/>
</dbReference>
<protein>
    <recommendedName>
        <fullName evidence="4">Dehydrogenase E1 component domain-containing protein</fullName>
    </recommendedName>
</protein>
<feature type="domain" description="Dehydrogenase E1 component" evidence="4">
    <location>
        <begin position="25"/>
        <end position="325"/>
    </location>
</feature>
<dbReference type="GO" id="GO:0004739">
    <property type="term" value="F:pyruvate dehydrogenase (acetyl-transferring) activity"/>
    <property type="evidence" value="ECO:0007669"/>
    <property type="project" value="TreeGrafter"/>
</dbReference>
<organism evidence="5 6">
    <name type="scientific">Planococcus lenghuensis</name>
    <dbReference type="NCBI Taxonomy" id="2213202"/>
    <lineage>
        <taxon>Bacteria</taxon>
        <taxon>Bacillati</taxon>
        <taxon>Bacillota</taxon>
        <taxon>Bacilli</taxon>
        <taxon>Bacillales</taxon>
        <taxon>Caryophanaceae</taxon>
        <taxon>Planococcus</taxon>
    </lineage>
</organism>
<dbReference type="Proteomes" id="UP000188184">
    <property type="component" value="Chromosome"/>
</dbReference>